<dbReference type="Pfam" id="PF17863">
    <property type="entry name" value="AAA_lid_2"/>
    <property type="match status" value="1"/>
</dbReference>
<keyword evidence="7" id="KW-1185">Reference proteome</keyword>
<keyword evidence="3" id="KW-0067">ATP-binding</keyword>
<dbReference type="EMBL" id="CDRZ01000168">
    <property type="protein sequence ID" value="CEO88729.1"/>
    <property type="molecule type" value="Genomic_DNA"/>
</dbReference>
<dbReference type="Pfam" id="PF01078">
    <property type="entry name" value="Mg_chelatase"/>
    <property type="match status" value="1"/>
</dbReference>
<protein>
    <recommendedName>
        <fullName evidence="4">Mg-protoporphyrin IX chelatase</fullName>
    </recommendedName>
</protein>
<dbReference type="SUPFAM" id="SSF52540">
    <property type="entry name" value="P-loop containing nucleoside triphosphate hydrolases"/>
    <property type="match status" value="1"/>
</dbReference>
<dbReference type="Proteomes" id="UP000046155">
    <property type="component" value="Unassembled WGS sequence"/>
</dbReference>
<dbReference type="InterPro" id="IPR003593">
    <property type="entry name" value="AAA+_ATPase"/>
</dbReference>
<dbReference type="GO" id="GO:0005524">
    <property type="term" value="F:ATP binding"/>
    <property type="evidence" value="ECO:0007669"/>
    <property type="project" value="UniProtKB-KW"/>
</dbReference>
<evidence type="ECO:0000256" key="4">
    <source>
        <dbReference type="ARBA" id="ARBA00030759"/>
    </source>
</evidence>
<dbReference type="OrthoDB" id="9775079at2"/>
<dbReference type="InterPro" id="IPR045006">
    <property type="entry name" value="CHLI-like"/>
</dbReference>
<evidence type="ECO:0000259" key="5">
    <source>
        <dbReference type="SMART" id="SM00382"/>
    </source>
</evidence>
<dbReference type="AlphaFoldDB" id="A0A0B7MDU6"/>
<evidence type="ECO:0000256" key="3">
    <source>
        <dbReference type="ARBA" id="ARBA00022840"/>
    </source>
</evidence>
<evidence type="ECO:0000313" key="6">
    <source>
        <dbReference type="EMBL" id="CEO88729.1"/>
    </source>
</evidence>
<gene>
    <name evidence="6" type="ORF">SSCH_250005</name>
</gene>
<dbReference type="SMART" id="SM00382">
    <property type="entry name" value="AAA"/>
    <property type="match status" value="1"/>
</dbReference>
<comment type="similarity">
    <text evidence="1">Belongs to the Mg-chelatase subunits D/I family.</text>
</comment>
<accession>A0A0B7MDU6</accession>
<dbReference type="RefSeq" id="WP_044664826.1">
    <property type="nucleotide sequence ID" value="NZ_CDRZ01000168.1"/>
</dbReference>
<dbReference type="InterPro" id="IPR000523">
    <property type="entry name" value="Mg_chelatse_chII-like_cat_dom"/>
</dbReference>
<dbReference type="InterPro" id="IPR027417">
    <property type="entry name" value="P-loop_NTPase"/>
</dbReference>
<dbReference type="CDD" id="cd00009">
    <property type="entry name" value="AAA"/>
    <property type="match status" value="1"/>
</dbReference>
<evidence type="ECO:0000313" key="7">
    <source>
        <dbReference type="Proteomes" id="UP000046155"/>
    </source>
</evidence>
<proteinExistence type="inferred from homology"/>
<feature type="domain" description="AAA+ ATPase" evidence="5">
    <location>
        <begin position="36"/>
        <end position="218"/>
    </location>
</feature>
<keyword evidence="2" id="KW-0547">Nucleotide-binding</keyword>
<name>A0A0B7MDU6_9FIRM</name>
<reference evidence="7" key="1">
    <citation type="submission" date="2015-01" db="EMBL/GenBank/DDBJ databases">
        <authorList>
            <person name="Manzoor Shahid"/>
            <person name="Zubair Saima"/>
        </authorList>
    </citation>
    <scope>NUCLEOTIDE SEQUENCE [LARGE SCALE GENOMIC DNA]</scope>
    <source>
        <strain evidence="7">Sp3</strain>
    </source>
</reference>
<evidence type="ECO:0000256" key="2">
    <source>
        <dbReference type="ARBA" id="ARBA00022741"/>
    </source>
</evidence>
<dbReference type="Gene3D" id="1.10.8.80">
    <property type="entry name" value="Magnesium chelatase subunit I, C-Terminal domain"/>
    <property type="match status" value="1"/>
</dbReference>
<evidence type="ECO:0000256" key="1">
    <source>
        <dbReference type="ARBA" id="ARBA00005799"/>
    </source>
</evidence>
<organism evidence="6 7">
    <name type="scientific">Syntrophaceticus schinkii</name>
    <dbReference type="NCBI Taxonomy" id="499207"/>
    <lineage>
        <taxon>Bacteria</taxon>
        <taxon>Bacillati</taxon>
        <taxon>Bacillota</taxon>
        <taxon>Clostridia</taxon>
        <taxon>Thermoanaerobacterales</taxon>
        <taxon>Thermoanaerobacterales Family III. Incertae Sedis</taxon>
        <taxon>Syntrophaceticus</taxon>
    </lineage>
</organism>
<dbReference type="Gene3D" id="3.40.50.300">
    <property type="entry name" value="P-loop containing nucleotide triphosphate hydrolases"/>
    <property type="match status" value="1"/>
</dbReference>
<dbReference type="InterPro" id="IPR041628">
    <property type="entry name" value="ChlI/MoxR_AAA_lid"/>
</dbReference>
<sequence>MEQTIEQTVRYIYPFTALVGQEGMKLALILNAINPKLAGVLIRGEKGTAKSTAVRALAALLPDNQVVVDCPFGCDPEDVTTMCSSCREQLQSSKDLDKTKRKMRVVELPVSATEDRVVGTLDLEEAIKKGEKRFEPGVLAEANRGILYVDEVNLLDDHIVDVLLDSAAMGVNTVEREGVSFTHPANFMLVGTMNPEEGELRPQLLDRFGLCVQIEGILDPDQRVEVIRRRVAFEEDPAGFCEDWEPEQEKLRQQIIAAKKALPKVQVSDRMLYLIAEIAVEMGVDGHRADLIMMKAAKTMAALQGRDEVSEEDIRATADLALMHRMRRKPFQDLDLDQQKLEDIMGGHSHPHAHKHTQ</sequence>
<dbReference type="PANTHER" id="PTHR32039">
    <property type="entry name" value="MAGNESIUM-CHELATASE SUBUNIT CHLI"/>
    <property type="match status" value="1"/>
</dbReference>
<dbReference type="PANTHER" id="PTHR32039:SF9">
    <property type="entry name" value="MAGNESIUM-CHELATASE SUBUNIT CHLI-2, CHLOROPLASTIC"/>
    <property type="match status" value="1"/>
</dbReference>